<dbReference type="OrthoDB" id="10261753at2759"/>
<feature type="transmembrane region" description="Helical" evidence="7">
    <location>
        <begin position="300"/>
        <end position="320"/>
    </location>
</feature>
<feature type="transmembrane region" description="Helical" evidence="7">
    <location>
        <begin position="446"/>
        <end position="468"/>
    </location>
</feature>
<feature type="transmembrane region" description="Helical" evidence="7">
    <location>
        <begin position="224"/>
        <end position="243"/>
    </location>
</feature>
<proteinExistence type="inferred from homology"/>
<dbReference type="InterPro" id="IPR036259">
    <property type="entry name" value="MFS_trans_sf"/>
</dbReference>
<evidence type="ECO:0000256" key="4">
    <source>
        <dbReference type="ARBA" id="ARBA00022692"/>
    </source>
</evidence>
<evidence type="ECO:0000256" key="5">
    <source>
        <dbReference type="ARBA" id="ARBA00022989"/>
    </source>
</evidence>
<dbReference type="Pfam" id="PF01733">
    <property type="entry name" value="Nucleoside_tran"/>
    <property type="match status" value="1"/>
</dbReference>
<evidence type="ECO:0000313" key="8">
    <source>
        <dbReference type="EMBL" id="KIK08470.1"/>
    </source>
</evidence>
<dbReference type="GO" id="GO:0005886">
    <property type="term" value="C:plasma membrane"/>
    <property type="evidence" value="ECO:0007669"/>
    <property type="project" value="TreeGrafter"/>
</dbReference>
<protein>
    <recommendedName>
        <fullName evidence="10">Nucleoside transporter</fullName>
    </recommendedName>
</protein>
<dbReference type="GO" id="GO:0034257">
    <property type="term" value="F:nicotinamide riboside transmembrane transporter activity"/>
    <property type="evidence" value="ECO:0007669"/>
    <property type="project" value="TreeGrafter"/>
</dbReference>
<feature type="transmembrane region" description="Helical" evidence="7">
    <location>
        <begin position="144"/>
        <end position="174"/>
    </location>
</feature>
<evidence type="ECO:0000256" key="6">
    <source>
        <dbReference type="ARBA" id="ARBA00023136"/>
    </source>
</evidence>
<dbReference type="PANTHER" id="PTHR10332:SF88">
    <property type="entry name" value="EQUILIBRATIVE NUCLEOSIDE TRANSPORTER 1, ISOFORM A"/>
    <property type="match status" value="1"/>
</dbReference>
<dbReference type="Proteomes" id="UP000054477">
    <property type="component" value="Unassembled WGS sequence"/>
</dbReference>
<dbReference type="STRING" id="1095629.A0A0C9X8E3"/>
<evidence type="ECO:0008006" key="10">
    <source>
        <dbReference type="Google" id="ProtNLM"/>
    </source>
</evidence>
<reference evidence="8 9" key="1">
    <citation type="submission" date="2014-04" db="EMBL/GenBank/DDBJ databases">
        <authorList>
            <consortium name="DOE Joint Genome Institute"/>
            <person name="Kuo A."/>
            <person name="Kohler A."/>
            <person name="Nagy L.G."/>
            <person name="Floudas D."/>
            <person name="Copeland A."/>
            <person name="Barry K.W."/>
            <person name="Cichocki N."/>
            <person name="Veneault-Fourrey C."/>
            <person name="LaButti K."/>
            <person name="Lindquist E.A."/>
            <person name="Lipzen A."/>
            <person name="Lundell T."/>
            <person name="Morin E."/>
            <person name="Murat C."/>
            <person name="Sun H."/>
            <person name="Tunlid A."/>
            <person name="Henrissat B."/>
            <person name="Grigoriev I.V."/>
            <person name="Hibbett D.S."/>
            <person name="Martin F."/>
            <person name="Nordberg H.P."/>
            <person name="Cantor M.N."/>
            <person name="Hua S.X."/>
        </authorList>
    </citation>
    <scope>NUCLEOTIDE SEQUENCE [LARGE SCALE GENOMIC DNA]</scope>
    <source>
        <strain evidence="8 9">LaAM-08-1</strain>
    </source>
</reference>
<keyword evidence="9" id="KW-1185">Reference proteome</keyword>
<keyword evidence="4 7" id="KW-0812">Transmembrane</keyword>
<feature type="transmembrane region" description="Helical" evidence="7">
    <location>
        <begin position="186"/>
        <end position="204"/>
    </location>
</feature>
<feature type="transmembrane region" description="Helical" evidence="7">
    <location>
        <begin position="363"/>
        <end position="383"/>
    </location>
</feature>
<gene>
    <name evidence="8" type="ORF">K443DRAFT_128378</name>
</gene>
<dbReference type="SUPFAM" id="SSF103473">
    <property type="entry name" value="MFS general substrate transporter"/>
    <property type="match status" value="1"/>
</dbReference>
<evidence type="ECO:0000256" key="1">
    <source>
        <dbReference type="ARBA" id="ARBA00004141"/>
    </source>
</evidence>
<dbReference type="EMBL" id="KN838542">
    <property type="protein sequence ID" value="KIK08470.1"/>
    <property type="molecule type" value="Genomic_DNA"/>
</dbReference>
<dbReference type="InterPro" id="IPR002259">
    <property type="entry name" value="Eqnu_transpt"/>
</dbReference>
<comment type="similarity">
    <text evidence="2">Belongs to the SLC29A/ENT transporter (TC 2.A.57) family.</text>
</comment>
<evidence type="ECO:0000313" key="9">
    <source>
        <dbReference type="Proteomes" id="UP000054477"/>
    </source>
</evidence>
<keyword evidence="6 7" id="KW-0472">Membrane</keyword>
<dbReference type="AlphaFoldDB" id="A0A0C9X8E3"/>
<feature type="transmembrane region" description="Helical" evidence="7">
    <location>
        <begin position="85"/>
        <end position="105"/>
    </location>
</feature>
<evidence type="ECO:0000256" key="3">
    <source>
        <dbReference type="ARBA" id="ARBA00022448"/>
    </source>
</evidence>
<organism evidence="8 9">
    <name type="scientific">Laccaria amethystina LaAM-08-1</name>
    <dbReference type="NCBI Taxonomy" id="1095629"/>
    <lineage>
        <taxon>Eukaryota</taxon>
        <taxon>Fungi</taxon>
        <taxon>Dikarya</taxon>
        <taxon>Basidiomycota</taxon>
        <taxon>Agaricomycotina</taxon>
        <taxon>Agaricomycetes</taxon>
        <taxon>Agaricomycetidae</taxon>
        <taxon>Agaricales</taxon>
        <taxon>Agaricineae</taxon>
        <taxon>Hydnangiaceae</taxon>
        <taxon>Laccaria</taxon>
    </lineage>
</organism>
<dbReference type="GO" id="GO:0000329">
    <property type="term" value="C:fungal-type vacuole membrane"/>
    <property type="evidence" value="ECO:0007669"/>
    <property type="project" value="TreeGrafter"/>
</dbReference>
<feature type="transmembrane region" description="Helical" evidence="7">
    <location>
        <begin position="117"/>
        <end position="138"/>
    </location>
</feature>
<sequence length="481" mass="51775">MSLQLVESPQALYHPLPHHSDSRTPSDDLATEQLVLHPPSPLVDARVRWIHFIMGCAVLLPWNVIITATPFFLSRLVGSPMKSTFASYLSSSFNAANFIFLAHATATTKHTSPSHQVRIAIIWLIVLTSLLTFSTFIVPSSGVFTFFVLFNGAAQAAAGAYLQTSVVAVASLFGPPAVQAMMSGQAAVAVAVSGVQVLSAAASVHGRPSTYVSDGSAEERSAFIFFLLSTIFLIFSAMVYSWLVRTPVYARVAAPLEQQSRKISNEVVNSSEQIGLVSSRPTGLSDENANAAIRVAKANVTYEVAVAYVFVVTLAVYPAITTSIQSTNPDIHPLLFSSTHFLVFNIGDFLGRYTCSYPIFLIWSAKHLLTLSVARTLFIPVFLMCNVQRPSIVPSSPVISSDFFYMAILFAFGWSNGYVSSLCMMSAPSLEHNPRLKGRVEDVDTAATVASFCLVGGLALGSIASFAVRAAICNCNPFTTS</sequence>
<dbReference type="GO" id="GO:0015205">
    <property type="term" value="F:nucleobase transmembrane transporter activity"/>
    <property type="evidence" value="ECO:0007669"/>
    <property type="project" value="TreeGrafter"/>
</dbReference>
<evidence type="ECO:0000256" key="7">
    <source>
        <dbReference type="SAM" id="Phobius"/>
    </source>
</evidence>
<feature type="transmembrane region" description="Helical" evidence="7">
    <location>
        <begin position="49"/>
        <end position="73"/>
    </location>
</feature>
<dbReference type="PRINTS" id="PR01130">
    <property type="entry name" value="DERENTRNSPRT"/>
</dbReference>
<reference evidence="9" key="2">
    <citation type="submission" date="2015-01" db="EMBL/GenBank/DDBJ databases">
        <title>Evolutionary Origins and Diversification of the Mycorrhizal Mutualists.</title>
        <authorList>
            <consortium name="DOE Joint Genome Institute"/>
            <consortium name="Mycorrhizal Genomics Consortium"/>
            <person name="Kohler A."/>
            <person name="Kuo A."/>
            <person name="Nagy L.G."/>
            <person name="Floudas D."/>
            <person name="Copeland A."/>
            <person name="Barry K.W."/>
            <person name="Cichocki N."/>
            <person name="Veneault-Fourrey C."/>
            <person name="LaButti K."/>
            <person name="Lindquist E.A."/>
            <person name="Lipzen A."/>
            <person name="Lundell T."/>
            <person name="Morin E."/>
            <person name="Murat C."/>
            <person name="Riley R."/>
            <person name="Ohm R."/>
            <person name="Sun H."/>
            <person name="Tunlid A."/>
            <person name="Henrissat B."/>
            <person name="Grigoriev I.V."/>
            <person name="Hibbett D.S."/>
            <person name="Martin F."/>
        </authorList>
    </citation>
    <scope>NUCLEOTIDE SEQUENCE [LARGE SCALE GENOMIC DNA]</scope>
    <source>
        <strain evidence="9">LaAM-08-1</strain>
    </source>
</reference>
<keyword evidence="3" id="KW-0813">Transport</keyword>
<keyword evidence="5 7" id="KW-1133">Transmembrane helix</keyword>
<evidence type="ECO:0000256" key="2">
    <source>
        <dbReference type="ARBA" id="ARBA00007965"/>
    </source>
</evidence>
<feature type="transmembrane region" description="Helical" evidence="7">
    <location>
        <begin position="403"/>
        <end position="425"/>
    </location>
</feature>
<dbReference type="HOGENOM" id="CLU_021611_1_0_1"/>
<dbReference type="PIRSF" id="PIRSF016379">
    <property type="entry name" value="ENT"/>
    <property type="match status" value="1"/>
</dbReference>
<name>A0A0C9X8E3_9AGAR</name>
<dbReference type="PANTHER" id="PTHR10332">
    <property type="entry name" value="EQUILIBRATIVE NUCLEOSIDE TRANSPORTER"/>
    <property type="match status" value="1"/>
</dbReference>
<accession>A0A0C9X8E3</accession>
<comment type="subcellular location">
    <subcellularLocation>
        <location evidence="1">Membrane</location>
        <topology evidence="1">Multi-pass membrane protein</topology>
    </subcellularLocation>
</comment>